<dbReference type="OrthoDB" id="275177at2759"/>
<evidence type="ECO:0000256" key="6">
    <source>
        <dbReference type="ARBA" id="ARBA00022777"/>
    </source>
</evidence>
<accession>A0A2V0NW09</accession>
<keyword evidence="12" id="KW-1185">Reference proteome</keyword>
<evidence type="ECO:0000256" key="5">
    <source>
        <dbReference type="ARBA" id="ARBA00022741"/>
    </source>
</evidence>
<evidence type="ECO:0000256" key="3">
    <source>
        <dbReference type="ARBA" id="ARBA00012054"/>
    </source>
</evidence>
<dbReference type="GO" id="GO:0005524">
    <property type="term" value="F:ATP binding"/>
    <property type="evidence" value="ECO:0007669"/>
    <property type="project" value="UniProtKB-KW"/>
</dbReference>
<dbReference type="AlphaFoldDB" id="A0A2V0NW09"/>
<keyword evidence="6" id="KW-0418">Kinase</keyword>
<dbReference type="FunCoup" id="A0A2V0NW09">
    <property type="interactions" value="488"/>
</dbReference>
<evidence type="ECO:0000256" key="9">
    <source>
        <dbReference type="ARBA" id="ARBA00048090"/>
    </source>
</evidence>
<evidence type="ECO:0000313" key="11">
    <source>
        <dbReference type="EMBL" id="GBF91824.1"/>
    </source>
</evidence>
<dbReference type="InterPro" id="IPR006001">
    <property type="entry name" value="Therm_gnt_kin"/>
</dbReference>
<dbReference type="GO" id="GO:0005975">
    <property type="term" value="P:carbohydrate metabolic process"/>
    <property type="evidence" value="ECO:0007669"/>
    <property type="project" value="InterPro"/>
</dbReference>
<dbReference type="GO" id="GO:0046316">
    <property type="term" value="F:gluconokinase activity"/>
    <property type="evidence" value="ECO:0007669"/>
    <property type="project" value="UniProtKB-EC"/>
</dbReference>
<comment type="similarity">
    <text evidence="2">Belongs to the gluconokinase GntK/GntV family.</text>
</comment>
<sequence>MAVLCLCGPSGCGKTTVGRAVARGAGCDFLDADDLHPPANRRKMAEGTPLADADRAPWLRAVRREAAARAGAGRRVVLACSALKASYRRVLSGAAGADEEAEAEAAAGHSAAPAAAQSPSGGGGGATPVDIAFVLLNPPRPALEARVRAREAAGRHFMPAALLGSQLAALETGGAADWLLVIDDDRPPEAAAAAVLEAWLGPIRRGS</sequence>
<feature type="compositionally biased region" description="Low complexity" evidence="10">
    <location>
        <begin position="104"/>
        <end position="119"/>
    </location>
</feature>
<dbReference type="SUPFAM" id="SSF52540">
    <property type="entry name" value="P-loop containing nucleoside triphosphate hydrolases"/>
    <property type="match status" value="1"/>
</dbReference>
<dbReference type="Proteomes" id="UP000247498">
    <property type="component" value="Unassembled WGS sequence"/>
</dbReference>
<dbReference type="STRING" id="307507.A0A2V0NW09"/>
<dbReference type="UniPathway" id="UPA00792"/>
<keyword evidence="4" id="KW-0808">Transferase</keyword>
<evidence type="ECO:0000256" key="2">
    <source>
        <dbReference type="ARBA" id="ARBA00008420"/>
    </source>
</evidence>
<comment type="catalytic activity">
    <reaction evidence="9">
        <text>D-gluconate + ATP = 6-phospho-D-gluconate + ADP + H(+)</text>
        <dbReference type="Rhea" id="RHEA:19433"/>
        <dbReference type="ChEBI" id="CHEBI:15378"/>
        <dbReference type="ChEBI" id="CHEBI:18391"/>
        <dbReference type="ChEBI" id="CHEBI:30616"/>
        <dbReference type="ChEBI" id="CHEBI:58759"/>
        <dbReference type="ChEBI" id="CHEBI:456216"/>
        <dbReference type="EC" id="2.7.1.12"/>
    </reaction>
</comment>
<feature type="region of interest" description="Disordered" evidence="10">
    <location>
        <begin position="102"/>
        <end position="123"/>
    </location>
</feature>
<dbReference type="CDD" id="cd02021">
    <property type="entry name" value="GntK"/>
    <property type="match status" value="1"/>
</dbReference>
<proteinExistence type="inferred from homology"/>
<gene>
    <name evidence="11" type="ORF">Rsub_04929</name>
</gene>
<dbReference type="EMBL" id="BDRX01000027">
    <property type="protein sequence ID" value="GBF91824.1"/>
    <property type="molecule type" value="Genomic_DNA"/>
</dbReference>
<keyword evidence="7" id="KW-0067">ATP-binding</keyword>
<dbReference type="Gene3D" id="3.40.50.300">
    <property type="entry name" value="P-loop containing nucleotide triphosphate hydrolases"/>
    <property type="match status" value="1"/>
</dbReference>
<comment type="pathway">
    <text evidence="1">Carbohydrate acid metabolism; D-gluconate degradation.</text>
</comment>
<evidence type="ECO:0000256" key="4">
    <source>
        <dbReference type="ARBA" id="ARBA00022679"/>
    </source>
</evidence>
<reference evidence="11 12" key="1">
    <citation type="journal article" date="2018" name="Sci. Rep.">
        <title>Raphidocelis subcapitata (=Pseudokirchneriella subcapitata) provides an insight into genome evolution and environmental adaptations in the Sphaeropleales.</title>
        <authorList>
            <person name="Suzuki S."/>
            <person name="Yamaguchi H."/>
            <person name="Nakajima N."/>
            <person name="Kawachi M."/>
        </authorList>
    </citation>
    <scope>NUCLEOTIDE SEQUENCE [LARGE SCALE GENOMIC DNA]</scope>
    <source>
        <strain evidence="11 12">NIES-35</strain>
    </source>
</reference>
<evidence type="ECO:0000256" key="8">
    <source>
        <dbReference type="ARBA" id="ARBA00029835"/>
    </source>
</evidence>
<dbReference type="PANTHER" id="PTHR43442">
    <property type="entry name" value="GLUCONOKINASE-RELATED"/>
    <property type="match status" value="1"/>
</dbReference>
<dbReference type="PANTHER" id="PTHR43442:SF3">
    <property type="entry name" value="GLUCONOKINASE-RELATED"/>
    <property type="match status" value="1"/>
</dbReference>
<organism evidence="11 12">
    <name type="scientific">Raphidocelis subcapitata</name>
    <dbReference type="NCBI Taxonomy" id="307507"/>
    <lineage>
        <taxon>Eukaryota</taxon>
        <taxon>Viridiplantae</taxon>
        <taxon>Chlorophyta</taxon>
        <taxon>core chlorophytes</taxon>
        <taxon>Chlorophyceae</taxon>
        <taxon>CS clade</taxon>
        <taxon>Sphaeropleales</taxon>
        <taxon>Selenastraceae</taxon>
        <taxon>Raphidocelis</taxon>
    </lineage>
</organism>
<keyword evidence="5" id="KW-0547">Nucleotide-binding</keyword>
<comment type="caution">
    <text evidence="11">The sequence shown here is derived from an EMBL/GenBank/DDBJ whole genome shotgun (WGS) entry which is preliminary data.</text>
</comment>
<evidence type="ECO:0000256" key="7">
    <source>
        <dbReference type="ARBA" id="ARBA00022840"/>
    </source>
</evidence>
<evidence type="ECO:0000313" key="12">
    <source>
        <dbReference type="Proteomes" id="UP000247498"/>
    </source>
</evidence>
<dbReference type="InParanoid" id="A0A2V0NW09"/>
<protein>
    <recommendedName>
        <fullName evidence="3">gluconokinase</fullName>
        <ecNumber evidence="3">2.7.1.12</ecNumber>
    </recommendedName>
    <alternativeName>
        <fullName evidence="8">Gluconate kinase</fullName>
    </alternativeName>
</protein>
<name>A0A2V0NW09_9CHLO</name>
<dbReference type="Pfam" id="PF13671">
    <property type="entry name" value="AAA_33"/>
    <property type="match status" value="1"/>
</dbReference>
<dbReference type="EC" id="2.7.1.12" evidence="3"/>
<dbReference type="GO" id="GO:0005737">
    <property type="term" value="C:cytoplasm"/>
    <property type="evidence" value="ECO:0007669"/>
    <property type="project" value="TreeGrafter"/>
</dbReference>
<dbReference type="InterPro" id="IPR027417">
    <property type="entry name" value="P-loop_NTPase"/>
</dbReference>
<evidence type="ECO:0000256" key="1">
    <source>
        <dbReference type="ARBA" id="ARBA00004875"/>
    </source>
</evidence>
<evidence type="ECO:0000256" key="10">
    <source>
        <dbReference type="SAM" id="MobiDB-lite"/>
    </source>
</evidence>